<evidence type="ECO:0000259" key="7">
    <source>
        <dbReference type="PROSITE" id="PS51000"/>
    </source>
</evidence>
<dbReference type="PRINTS" id="PR00037">
    <property type="entry name" value="HTHLACR"/>
</dbReference>
<dbReference type="SUPFAM" id="SSF100950">
    <property type="entry name" value="NagB/RpiA/CoA transferase-like"/>
    <property type="match status" value="1"/>
</dbReference>
<evidence type="ECO:0000256" key="3">
    <source>
        <dbReference type="ARBA" id="ARBA00023015"/>
    </source>
</evidence>
<dbReference type="PANTHER" id="PTHR30363">
    <property type="entry name" value="HTH-TYPE TRANSCRIPTIONAL REGULATOR SRLR-RELATED"/>
    <property type="match status" value="1"/>
</dbReference>
<dbReference type="OrthoDB" id="7688673at2"/>
<feature type="domain" description="HTH deoR-type" evidence="7">
    <location>
        <begin position="5"/>
        <end position="60"/>
    </location>
</feature>
<keyword evidence="3" id="KW-0805">Transcription regulation</keyword>
<dbReference type="GO" id="GO:0003677">
    <property type="term" value="F:DNA binding"/>
    <property type="evidence" value="ECO:0007669"/>
    <property type="project" value="UniProtKB-KW"/>
</dbReference>
<dbReference type="STRING" id="111015.AXF14_00555"/>
<sequence>MPTAPEERRRSLVSALSPTEVRSVNALSRLTGVSVITIRRDLAQLAHEGRVIRVHGGALRAPHRGSLRPVAQRRTEDVEAKRVLARATAALIEDGESVIIDSGTTCEMVAEELAGRDIRALCLSLGAAGAVSSQRGAAVTVAGGLVDPESGSLFSTEAVDAVRRFRADVAVLSTCAVSLADGLTVIESDDATIKRAILASASRAVLPIAPRKIARTHTYRFGDASDLDLLLTTSDIDPDELEALREAGVEVQVLDVGL</sequence>
<dbReference type="InterPro" id="IPR018356">
    <property type="entry name" value="Tscrpt_reg_HTH_DeoR_CS"/>
</dbReference>
<dbReference type="GO" id="GO:0003700">
    <property type="term" value="F:DNA-binding transcription factor activity"/>
    <property type="evidence" value="ECO:0007669"/>
    <property type="project" value="InterPro"/>
</dbReference>
<comment type="function">
    <text evidence="6">Repressor of the lactose catabolism operon. Galactose-6-phosphate is the inducer.</text>
</comment>
<dbReference type="PANTHER" id="PTHR30363:SF4">
    <property type="entry name" value="GLYCEROL-3-PHOSPHATE REGULON REPRESSOR"/>
    <property type="match status" value="1"/>
</dbReference>
<evidence type="ECO:0000256" key="6">
    <source>
        <dbReference type="ARBA" id="ARBA00024937"/>
    </source>
</evidence>
<dbReference type="Pfam" id="PF08220">
    <property type="entry name" value="HTH_DeoR"/>
    <property type="match status" value="1"/>
</dbReference>
<proteinExistence type="predicted"/>
<dbReference type="AlphaFoldDB" id="A0A0X8JCI7"/>
<evidence type="ECO:0000256" key="4">
    <source>
        <dbReference type="ARBA" id="ARBA00023125"/>
    </source>
</evidence>
<dbReference type="SMART" id="SM01134">
    <property type="entry name" value="DeoRC"/>
    <property type="match status" value="1"/>
</dbReference>
<organism evidence="8 9">
    <name type="scientific">Actinomyces radicidentis</name>
    <dbReference type="NCBI Taxonomy" id="111015"/>
    <lineage>
        <taxon>Bacteria</taxon>
        <taxon>Bacillati</taxon>
        <taxon>Actinomycetota</taxon>
        <taxon>Actinomycetes</taxon>
        <taxon>Actinomycetales</taxon>
        <taxon>Actinomycetaceae</taxon>
        <taxon>Actinomyces</taxon>
    </lineage>
</organism>
<keyword evidence="9" id="KW-1185">Reference proteome</keyword>
<evidence type="ECO:0000313" key="9">
    <source>
        <dbReference type="Proteomes" id="UP000065220"/>
    </source>
</evidence>
<dbReference type="Proteomes" id="UP000065220">
    <property type="component" value="Chromosome"/>
</dbReference>
<dbReference type="Pfam" id="PF00455">
    <property type="entry name" value="DeoRC"/>
    <property type="match status" value="1"/>
</dbReference>
<evidence type="ECO:0000256" key="2">
    <source>
        <dbReference type="ARBA" id="ARBA00022491"/>
    </source>
</evidence>
<dbReference type="PROSITE" id="PS51000">
    <property type="entry name" value="HTH_DEOR_2"/>
    <property type="match status" value="1"/>
</dbReference>
<evidence type="ECO:0000256" key="1">
    <source>
        <dbReference type="ARBA" id="ARBA00021390"/>
    </source>
</evidence>
<reference evidence="9" key="1">
    <citation type="submission" date="2016-02" db="EMBL/GenBank/DDBJ databases">
        <authorList>
            <person name="Holder M.E."/>
            <person name="Ajami N.J."/>
            <person name="Petrosino J.F."/>
        </authorList>
    </citation>
    <scope>NUCLEOTIDE SEQUENCE [LARGE SCALE GENOMIC DNA]</scope>
    <source>
        <strain evidence="9">CCUG 36733</strain>
    </source>
</reference>
<dbReference type="EMBL" id="CP014228">
    <property type="protein sequence ID" value="AMD86370.1"/>
    <property type="molecule type" value="Genomic_DNA"/>
</dbReference>
<dbReference type="SUPFAM" id="SSF46785">
    <property type="entry name" value="Winged helix' DNA-binding domain"/>
    <property type="match status" value="1"/>
</dbReference>
<dbReference type="InterPro" id="IPR001034">
    <property type="entry name" value="DeoR_HTH"/>
</dbReference>
<dbReference type="SMART" id="SM00420">
    <property type="entry name" value="HTH_DEOR"/>
    <property type="match status" value="1"/>
</dbReference>
<dbReference type="KEGG" id="ard:AXF14_00555"/>
<dbReference type="InterPro" id="IPR014036">
    <property type="entry name" value="DeoR-like_C"/>
</dbReference>
<dbReference type="InterPro" id="IPR050313">
    <property type="entry name" value="Carb_Metab_HTH_regulators"/>
</dbReference>
<keyword evidence="2" id="KW-0678">Repressor</keyword>
<evidence type="ECO:0000256" key="5">
    <source>
        <dbReference type="ARBA" id="ARBA00023163"/>
    </source>
</evidence>
<gene>
    <name evidence="8" type="ORF">AXF14_00555</name>
</gene>
<accession>A0A0X8JCI7</accession>
<dbReference type="InterPro" id="IPR036390">
    <property type="entry name" value="WH_DNA-bd_sf"/>
</dbReference>
<name>A0A0X8JCI7_ACTRD</name>
<dbReference type="InterPro" id="IPR037171">
    <property type="entry name" value="NagB/RpiA_transferase-like"/>
</dbReference>
<keyword evidence="4" id="KW-0238">DNA-binding</keyword>
<protein>
    <recommendedName>
        <fullName evidence="1">Lactose phosphotransferase system repressor</fullName>
    </recommendedName>
</protein>
<keyword evidence="5" id="KW-0804">Transcription</keyword>
<dbReference type="RefSeq" id="WP_067939036.1">
    <property type="nucleotide sequence ID" value="NZ_CP014228.1"/>
</dbReference>
<dbReference type="PROSITE" id="PS00894">
    <property type="entry name" value="HTH_DEOR_1"/>
    <property type="match status" value="1"/>
</dbReference>
<evidence type="ECO:0000313" key="8">
    <source>
        <dbReference type="EMBL" id="AMD86370.1"/>
    </source>
</evidence>
<dbReference type="Gene3D" id="3.40.50.1360">
    <property type="match status" value="1"/>
</dbReference>